<dbReference type="InterPro" id="IPR001375">
    <property type="entry name" value="Peptidase_S9_cat"/>
</dbReference>
<dbReference type="SUPFAM" id="SSF53474">
    <property type="entry name" value="alpha/beta-Hydrolases"/>
    <property type="match status" value="1"/>
</dbReference>
<sequence length="282" mass="30304" precursor="true">MNKFSKGLWLGLTLVMMTSTLSAAEPAVEIHKTKAGTVFATWGPLPDQPTPTLFILAGTMESTLGSPYFRQCGNQLAEAGYLLVSVDIPCHGKQHRPPEPTGLSGWAYRCEQGDDFVADNNRRLSQVLDELIAGGQTNADYVGVCGTSRGGYLALQFAANDPRIKGVAAFAPVTDLTVLNEFKSRAKNEMVQSLSMIRNSEKLAGRPVWIVIGDRDVRVGTDESIELARSITKAGLEKGGQSQVDLHVIAEPKGHTVPAGSTDLAANWFLKRVGTPDNPPAK</sequence>
<dbReference type="PANTHER" id="PTHR22946">
    <property type="entry name" value="DIENELACTONE HYDROLASE DOMAIN-CONTAINING PROTEIN-RELATED"/>
    <property type="match status" value="1"/>
</dbReference>
<feature type="domain" description="Peptidase S9 prolyl oligopeptidase catalytic" evidence="3">
    <location>
        <begin position="126"/>
        <end position="256"/>
    </location>
</feature>
<feature type="chain" id="PRO_5021876671" evidence="2">
    <location>
        <begin position="24"/>
        <end position="282"/>
    </location>
</feature>
<dbReference type="Proteomes" id="UP000316855">
    <property type="component" value="Chromosome"/>
</dbReference>
<organism evidence="4 5">
    <name type="scientific">Gimesia algae</name>
    <dbReference type="NCBI Taxonomy" id="2527971"/>
    <lineage>
        <taxon>Bacteria</taxon>
        <taxon>Pseudomonadati</taxon>
        <taxon>Planctomycetota</taxon>
        <taxon>Planctomycetia</taxon>
        <taxon>Planctomycetales</taxon>
        <taxon>Planctomycetaceae</taxon>
        <taxon>Gimesia</taxon>
    </lineage>
</organism>
<reference evidence="4 5" key="1">
    <citation type="submission" date="2019-02" db="EMBL/GenBank/DDBJ databases">
        <title>Deep-cultivation of Planctomycetes and their phenomic and genomic characterization uncovers novel biology.</title>
        <authorList>
            <person name="Wiegand S."/>
            <person name="Jogler M."/>
            <person name="Boedeker C."/>
            <person name="Pinto D."/>
            <person name="Vollmers J."/>
            <person name="Rivas-Marin E."/>
            <person name="Kohn T."/>
            <person name="Peeters S.H."/>
            <person name="Heuer A."/>
            <person name="Rast P."/>
            <person name="Oberbeckmann S."/>
            <person name="Bunk B."/>
            <person name="Jeske O."/>
            <person name="Meyerdierks A."/>
            <person name="Storesund J.E."/>
            <person name="Kallscheuer N."/>
            <person name="Luecker S."/>
            <person name="Lage O.M."/>
            <person name="Pohl T."/>
            <person name="Merkel B.J."/>
            <person name="Hornburger P."/>
            <person name="Mueller R.-W."/>
            <person name="Bruemmer F."/>
            <person name="Labrenz M."/>
            <person name="Spormann A.M."/>
            <person name="Op den Camp H."/>
            <person name="Overmann J."/>
            <person name="Amann R."/>
            <person name="Jetten M.S.M."/>
            <person name="Mascher T."/>
            <person name="Medema M.H."/>
            <person name="Devos D.P."/>
            <person name="Kaster A.-K."/>
            <person name="Ovreas L."/>
            <person name="Rohde M."/>
            <person name="Galperin M.Y."/>
            <person name="Jogler C."/>
        </authorList>
    </citation>
    <scope>NUCLEOTIDE SEQUENCE [LARGE SCALE GENOMIC DNA]</scope>
    <source>
        <strain evidence="4 5">Pan161</strain>
    </source>
</reference>
<gene>
    <name evidence="4" type="ORF">Pan161_42340</name>
</gene>
<keyword evidence="2" id="KW-0732">Signal</keyword>
<evidence type="ECO:0000313" key="4">
    <source>
        <dbReference type="EMBL" id="QDT92566.1"/>
    </source>
</evidence>
<dbReference type="KEGG" id="gax:Pan161_42340"/>
<dbReference type="Pfam" id="PF00326">
    <property type="entry name" value="Peptidase_S9"/>
    <property type="match status" value="1"/>
</dbReference>
<dbReference type="PANTHER" id="PTHR22946:SF9">
    <property type="entry name" value="POLYKETIDE TRANSFERASE AF380"/>
    <property type="match status" value="1"/>
</dbReference>
<dbReference type="InterPro" id="IPR050261">
    <property type="entry name" value="FrsA_esterase"/>
</dbReference>
<dbReference type="RefSeq" id="WP_145230332.1">
    <property type="nucleotide sequence ID" value="NZ_CP036343.1"/>
</dbReference>
<accession>A0A517VHS5</accession>
<keyword evidence="1" id="KW-0378">Hydrolase</keyword>
<name>A0A517VHS5_9PLAN</name>
<dbReference type="GO" id="GO:0008236">
    <property type="term" value="F:serine-type peptidase activity"/>
    <property type="evidence" value="ECO:0007669"/>
    <property type="project" value="InterPro"/>
</dbReference>
<dbReference type="OrthoDB" id="9765647at2"/>
<evidence type="ECO:0000256" key="1">
    <source>
        <dbReference type="ARBA" id="ARBA00022801"/>
    </source>
</evidence>
<dbReference type="InterPro" id="IPR029058">
    <property type="entry name" value="AB_hydrolase_fold"/>
</dbReference>
<proteinExistence type="predicted"/>
<keyword evidence="5" id="KW-1185">Reference proteome</keyword>
<dbReference type="GO" id="GO:0052689">
    <property type="term" value="F:carboxylic ester hydrolase activity"/>
    <property type="evidence" value="ECO:0007669"/>
    <property type="project" value="UniProtKB-ARBA"/>
</dbReference>
<dbReference type="Gene3D" id="3.40.50.1820">
    <property type="entry name" value="alpha/beta hydrolase"/>
    <property type="match status" value="1"/>
</dbReference>
<dbReference type="EMBL" id="CP036343">
    <property type="protein sequence ID" value="QDT92566.1"/>
    <property type="molecule type" value="Genomic_DNA"/>
</dbReference>
<evidence type="ECO:0000313" key="5">
    <source>
        <dbReference type="Proteomes" id="UP000316855"/>
    </source>
</evidence>
<feature type="signal peptide" evidence="2">
    <location>
        <begin position="1"/>
        <end position="23"/>
    </location>
</feature>
<evidence type="ECO:0000259" key="3">
    <source>
        <dbReference type="Pfam" id="PF00326"/>
    </source>
</evidence>
<evidence type="ECO:0000256" key="2">
    <source>
        <dbReference type="SAM" id="SignalP"/>
    </source>
</evidence>
<dbReference type="AlphaFoldDB" id="A0A517VHS5"/>
<dbReference type="GO" id="GO:0006508">
    <property type="term" value="P:proteolysis"/>
    <property type="evidence" value="ECO:0007669"/>
    <property type="project" value="InterPro"/>
</dbReference>
<protein>
    <submittedName>
        <fullName evidence="4">Esterase</fullName>
    </submittedName>
</protein>